<dbReference type="EMBL" id="KB468113">
    <property type="protein sequence ID" value="PCH41329.1"/>
    <property type="molecule type" value="Genomic_DNA"/>
</dbReference>
<dbReference type="PANTHER" id="PTHR10302:SF0">
    <property type="entry name" value="SINGLE-STRANDED DNA-BINDING PROTEIN, MITOCHONDRIAL"/>
    <property type="match status" value="1"/>
</dbReference>
<evidence type="ECO:0000256" key="2">
    <source>
        <dbReference type="PROSITE-ProRule" id="PRU00252"/>
    </source>
</evidence>
<evidence type="ECO:0000256" key="3">
    <source>
        <dbReference type="SAM" id="MobiDB-lite"/>
    </source>
</evidence>
<organism evidence="4 5">
    <name type="scientific">Wolfiporia cocos (strain MD-104)</name>
    <name type="common">Brown rot fungus</name>
    <dbReference type="NCBI Taxonomy" id="742152"/>
    <lineage>
        <taxon>Eukaryota</taxon>
        <taxon>Fungi</taxon>
        <taxon>Dikarya</taxon>
        <taxon>Basidiomycota</taxon>
        <taxon>Agaricomycotina</taxon>
        <taxon>Agaricomycetes</taxon>
        <taxon>Polyporales</taxon>
        <taxon>Phaeolaceae</taxon>
        <taxon>Wolfiporia</taxon>
    </lineage>
</organism>
<dbReference type="OrthoDB" id="1078367at2759"/>
<sequence>MFLPSSRLNAFRVASRAFSTSSARSADMAKLLLIGRLGKDPEVRVTKNSGKEYVSYTVATTNHPPPPPNADGTPAEPKTSWHTILSFNPSSNNYLRNLKKGYHVFVEANYELREPDPDASPETPQGQRQIFLRHENIRVIGRPKAVQNDEEGH</sequence>
<evidence type="ECO:0000256" key="1">
    <source>
        <dbReference type="ARBA" id="ARBA00023125"/>
    </source>
</evidence>
<dbReference type="InterPro" id="IPR000424">
    <property type="entry name" value="Primosome_PriB/ssb"/>
</dbReference>
<keyword evidence="1 2" id="KW-0238">DNA-binding</keyword>
<dbReference type="Pfam" id="PF00436">
    <property type="entry name" value="SSB"/>
    <property type="match status" value="1"/>
</dbReference>
<reference evidence="4 5" key="1">
    <citation type="journal article" date="2012" name="Science">
        <title>The Paleozoic origin of enzymatic lignin decomposition reconstructed from 31 fungal genomes.</title>
        <authorList>
            <person name="Floudas D."/>
            <person name="Binder M."/>
            <person name="Riley R."/>
            <person name="Barry K."/>
            <person name="Blanchette R.A."/>
            <person name="Henrissat B."/>
            <person name="Martinez A.T."/>
            <person name="Otillar R."/>
            <person name="Spatafora J.W."/>
            <person name="Yadav J.S."/>
            <person name="Aerts A."/>
            <person name="Benoit I."/>
            <person name="Boyd A."/>
            <person name="Carlson A."/>
            <person name="Copeland A."/>
            <person name="Coutinho P.M."/>
            <person name="de Vries R.P."/>
            <person name="Ferreira P."/>
            <person name="Findley K."/>
            <person name="Foster B."/>
            <person name="Gaskell J."/>
            <person name="Glotzer D."/>
            <person name="Gorecki P."/>
            <person name="Heitman J."/>
            <person name="Hesse C."/>
            <person name="Hori C."/>
            <person name="Igarashi K."/>
            <person name="Jurgens J.A."/>
            <person name="Kallen N."/>
            <person name="Kersten P."/>
            <person name="Kohler A."/>
            <person name="Kuees U."/>
            <person name="Kumar T.K.A."/>
            <person name="Kuo A."/>
            <person name="LaButti K."/>
            <person name="Larrondo L.F."/>
            <person name="Lindquist E."/>
            <person name="Ling A."/>
            <person name="Lombard V."/>
            <person name="Lucas S."/>
            <person name="Lundell T."/>
            <person name="Martin R."/>
            <person name="McLaughlin D.J."/>
            <person name="Morgenstern I."/>
            <person name="Morin E."/>
            <person name="Murat C."/>
            <person name="Nagy L.G."/>
            <person name="Nolan M."/>
            <person name="Ohm R.A."/>
            <person name="Patyshakuliyeva A."/>
            <person name="Rokas A."/>
            <person name="Ruiz-Duenas F.J."/>
            <person name="Sabat G."/>
            <person name="Salamov A."/>
            <person name="Samejima M."/>
            <person name="Schmutz J."/>
            <person name="Slot J.C."/>
            <person name="St John F."/>
            <person name="Stenlid J."/>
            <person name="Sun H."/>
            <person name="Sun S."/>
            <person name="Syed K."/>
            <person name="Tsang A."/>
            <person name="Wiebenga A."/>
            <person name="Young D."/>
            <person name="Pisabarro A."/>
            <person name="Eastwood D.C."/>
            <person name="Martin F."/>
            <person name="Cullen D."/>
            <person name="Grigoriev I.V."/>
            <person name="Hibbett D.S."/>
        </authorList>
    </citation>
    <scope>NUCLEOTIDE SEQUENCE [LARGE SCALE GENOMIC DNA]</scope>
    <source>
        <strain evidence="4 5">MD-104</strain>
    </source>
</reference>
<dbReference type="GO" id="GO:0042645">
    <property type="term" value="C:mitochondrial nucleoid"/>
    <property type="evidence" value="ECO:0007669"/>
    <property type="project" value="TreeGrafter"/>
</dbReference>
<evidence type="ECO:0008006" key="6">
    <source>
        <dbReference type="Google" id="ProtNLM"/>
    </source>
</evidence>
<dbReference type="OMA" id="AFEMREN"/>
<dbReference type="Gene3D" id="2.40.50.140">
    <property type="entry name" value="Nucleic acid-binding proteins"/>
    <property type="match status" value="1"/>
</dbReference>
<accession>A0A2H3JR99</accession>
<dbReference type="PROSITE" id="PS50935">
    <property type="entry name" value="SSB"/>
    <property type="match status" value="1"/>
</dbReference>
<dbReference type="InterPro" id="IPR011344">
    <property type="entry name" value="ssDNA-bd"/>
</dbReference>
<dbReference type="PANTHER" id="PTHR10302">
    <property type="entry name" value="SINGLE-STRANDED DNA-BINDING PROTEIN"/>
    <property type="match status" value="1"/>
</dbReference>
<dbReference type="AlphaFoldDB" id="A0A2H3JR99"/>
<evidence type="ECO:0000313" key="5">
    <source>
        <dbReference type="Proteomes" id="UP000218811"/>
    </source>
</evidence>
<dbReference type="CDD" id="cd04496">
    <property type="entry name" value="SSB_OBF"/>
    <property type="match status" value="1"/>
</dbReference>
<dbReference type="SUPFAM" id="SSF50249">
    <property type="entry name" value="Nucleic acid-binding proteins"/>
    <property type="match status" value="1"/>
</dbReference>
<dbReference type="InterPro" id="IPR012340">
    <property type="entry name" value="NA-bd_OB-fold"/>
</dbReference>
<evidence type="ECO:0000313" key="4">
    <source>
        <dbReference type="EMBL" id="PCH41329.1"/>
    </source>
</evidence>
<proteinExistence type="predicted"/>
<dbReference type="GO" id="GO:0006264">
    <property type="term" value="P:mitochondrial DNA replication"/>
    <property type="evidence" value="ECO:0007669"/>
    <property type="project" value="TreeGrafter"/>
</dbReference>
<keyword evidence="5" id="KW-1185">Reference proteome</keyword>
<dbReference type="STRING" id="742152.A0A2H3JR99"/>
<feature type="region of interest" description="Disordered" evidence="3">
    <location>
        <begin position="58"/>
        <end position="81"/>
    </location>
</feature>
<gene>
    <name evidence="4" type="ORF">WOLCODRAFT_151373</name>
</gene>
<name>A0A2H3JR99_WOLCO</name>
<protein>
    <recommendedName>
        <fullName evidence="6">Nucleic acid-binding protein</fullName>
    </recommendedName>
</protein>
<dbReference type="GO" id="GO:0003697">
    <property type="term" value="F:single-stranded DNA binding"/>
    <property type="evidence" value="ECO:0007669"/>
    <property type="project" value="InterPro"/>
</dbReference>
<dbReference type="Proteomes" id="UP000218811">
    <property type="component" value="Unassembled WGS sequence"/>
</dbReference>